<sequence length="144" mass="16311">MSMQSGHNKKIEYIPIRQIIRPIQPQLDQQKVDAMVSTMKGVPTASQTCTLEQASSMNGELPAVDIFKLTRRVPVANDGKTTGEPEMVTKDFYFSFASCHRLTSYERLQNETPDKEVLVKCKVYPAIESQLRLYMGASLDHWIS</sequence>
<dbReference type="AlphaFoldDB" id="A0A1E5RBH6"/>
<evidence type="ECO:0000256" key="5">
    <source>
        <dbReference type="ARBA" id="ARBA00022862"/>
    </source>
</evidence>
<name>A0A1E5RBH6_9ASCO</name>
<dbReference type="InterPro" id="IPR016692">
    <property type="entry name" value="Sulfiredoxin"/>
</dbReference>
<evidence type="ECO:0000256" key="6">
    <source>
        <dbReference type="ARBA" id="ARBA00023002"/>
    </source>
</evidence>
<dbReference type="STRING" id="56408.A0A1E5RBH6"/>
<feature type="disulfide bond" description="Interchain" evidence="10">
    <location>
        <position position="99"/>
    </location>
</feature>
<keyword evidence="6 9" id="KW-0560">Oxidoreductase</keyword>
<dbReference type="GO" id="GO:0005524">
    <property type="term" value="F:ATP binding"/>
    <property type="evidence" value="ECO:0007669"/>
    <property type="project" value="UniProtKB-KW"/>
</dbReference>
<keyword evidence="7 10" id="KW-1015">Disulfide bond</keyword>
<dbReference type="GO" id="GO:0032542">
    <property type="term" value="F:sulfiredoxin activity"/>
    <property type="evidence" value="ECO:0007669"/>
    <property type="project" value="UniProtKB-EC"/>
</dbReference>
<dbReference type="Pfam" id="PF02195">
    <property type="entry name" value="ParB_N"/>
    <property type="match status" value="1"/>
</dbReference>
<evidence type="ECO:0000256" key="9">
    <source>
        <dbReference type="PIRNR" id="PIRNR017267"/>
    </source>
</evidence>
<evidence type="ECO:0000256" key="7">
    <source>
        <dbReference type="ARBA" id="ARBA00023157"/>
    </source>
</evidence>
<dbReference type="FunCoup" id="A0A1E5RBH6">
    <property type="interactions" value="361"/>
</dbReference>
<gene>
    <name evidence="12" type="ORF">AWRI3579_g2490</name>
</gene>
<comment type="similarity">
    <text evidence="1 9">Belongs to the sulfiredoxin family.</text>
</comment>
<dbReference type="SUPFAM" id="SSF110849">
    <property type="entry name" value="ParB/Sulfiredoxin"/>
    <property type="match status" value="1"/>
</dbReference>
<keyword evidence="4 9" id="KW-0067">ATP-binding</keyword>
<keyword evidence="13" id="KW-1185">Reference proteome</keyword>
<dbReference type="InterPro" id="IPR003115">
    <property type="entry name" value="ParB_N"/>
</dbReference>
<protein>
    <recommendedName>
        <fullName evidence="2 9">Sulfiredoxin</fullName>
        <ecNumber evidence="2 9">1.8.98.2</ecNumber>
    </recommendedName>
</protein>
<dbReference type="EC" id="1.8.98.2" evidence="2 9"/>
<proteinExistence type="inferred from homology"/>
<evidence type="ECO:0000256" key="3">
    <source>
        <dbReference type="ARBA" id="ARBA00022741"/>
    </source>
</evidence>
<dbReference type="InterPro" id="IPR036086">
    <property type="entry name" value="ParB/Sulfiredoxin_sf"/>
</dbReference>
<reference evidence="13" key="1">
    <citation type="journal article" date="2016" name="Genome Announc.">
        <title>Genome sequences of three species of Hanseniaspora isolated from spontaneous wine fermentations.</title>
        <authorList>
            <person name="Sternes P.R."/>
            <person name="Lee D."/>
            <person name="Kutyna D.R."/>
            <person name="Borneman A.R."/>
        </authorList>
    </citation>
    <scope>NUCLEOTIDE SEQUENCE [LARGE SCALE GENOMIC DNA]</scope>
    <source>
        <strain evidence="13">AWRI3579</strain>
    </source>
</reference>
<accession>A0A1E5RBH6</accession>
<evidence type="ECO:0000256" key="2">
    <source>
        <dbReference type="ARBA" id="ARBA00013055"/>
    </source>
</evidence>
<keyword evidence="3 9" id="KW-0547">Nucleotide-binding</keyword>
<comment type="catalytic activity">
    <reaction evidence="8 9">
        <text>S-hydroxy-S-oxy-L-cysteinyl-[peroxiredoxin] + [protein]-dithiol + ATP = S-hydroxy-L-cysteinyl-[peroxiredoxin] + [protein]-disulfide + ADP + phosphate</text>
        <dbReference type="Rhea" id="RHEA:17545"/>
        <dbReference type="Rhea" id="RHEA-COMP:10593"/>
        <dbReference type="Rhea" id="RHEA-COMP:10594"/>
        <dbReference type="Rhea" id="RHEA-COMP:13681"/>
        <dbReference type="Rhea" id="RHEA-COMP:17976"/>
        <dbReference type="ChEBI" id="CHEBI:29950"/>
        <dbReference type="ChEBI" id="CHEBI:30616"/>
        <dbReference type="ChEBI" id="CHEBI:43474"/>
        <dbReference type="ChEBI" id="CHEBI:50058"/>
        <dbReference type="ChEBI" id="CHEBI:61973"/>
        <dbReference type="ChEBI" id="CHEBI:61974"/>
        <dbReference type="ChEBI" id="CHEBI:456216"/>
        <dbReference type="EC" id="1.8.98.2"/>
    </reaction>
</comment>
<dbReference type="EMBL" id="LPNM01000008">
    <property type="protein sequence ID" value="OEJ84249.1"/>
    <property type="molecule type" value="Genomic_DNA"/>
</dbReference>
<dbReference type="Proteomes" id="UP000095728">
    <property type="component" value="Unassembled WGS sequence"/>
</dbReference>
<evidence type="ECO:0000256" key="1">
    <source>
        <dbReference type="ARBA" id="ARBA00009609"/>
    </source>
</evidence>
<evidence type="ECO:0000313" key="12">
    <source>
        <dbReference type="EMBL" id="OEJ84249.1"/>
    </source>
</evidence>
<dbReference type="OrthoDB" id="10023328at2759"/>
<evidence type="ECO:0000256" key="10">
    <source>
        <dbReference type="PIRSR" id="PIRSR017267-2"/>
    </source>
</evidence>
<keyword evidence="5 9" id="KW-0049">Antioxidant</keyword>
<organism evidence="12 13">
    <name type="scientific">Hanseniaspora osmophila</name>
    <dbReference type="NCBI Taxonomy" id="56408"/>
    <lineage>
        <taxon>Eukaryota</taxon>
        <taxon>Fungi</taxon>
        <taxon>Dikarya</taxon>
        <taxon>Ascomycota</taxon>
        <taxon>Saccharomycotina</taxon>
        <taxon>Saccharomycetes</taxon>
        <taxon>Saccharomycodales</taxon>
        <taxon>Saccharomycodaceae</taxon>
        <taxon>Hanseniaspora</taxon>
    </lineage>
</organism>
<dbReference type="GO" id="GO:0005737">
    <property type="term" value="C:cytoplasm"/>
    <property type="evidence" value="ECO:0007669"/>
    <property type="project" value="TreeGrafter"/>
</dbReference>
<dbReference type="PIRSF" id="PIRSF017267">
    <property type="entry name" value="Sulfiredoxin"/>
    <property type="match status" value="1"/>
</dbReference>
<evidence type="ECO:0000256" key="8">
    <source>
        <dbReference type="ARBA" id="ARBA00047514"/>
    </source>
</evidence>
<dbReference type="Gene3D" id="3.90.1530.10">
    <property type="entry name" value="Conserved hypothetical protein from pyrococcus furiosus pfu- 392566-001, ParB domain"/>
    <property type="match status" value="1"/>
</dbReference>
<evidence type="ECO:0000313" key="13">
    <source>
        <dbReference type="Proteomes" id="UP000095728"/>
    </source>
</evidence>
<dbReference type="InParanoid" id="A0A1E5RBH6"/>
<dbReference type="PANTHER" id="PTHR21348">
    <property type="match status" value="1"/>
</dbReference>
<feature type="domain" description="ParB-like N-terminal" evidence="11">
    <location>
        <begin position="9"/>
        <end position="123"/>
    </location>
</feature>
<dbReference type="PANTHER" id="PTHR21348:SF2">
    <property type="entry name" value="SULFIREDOXIN-1"/>
    <property type="match status" value="1"/>
</dbReference>
<comment type="caution">
    <text evidence="12">The sequence shown here is derived from an EMBL/GenBank/DDBJ whole genome shotgun (WGS) entry which is preliminary data.</text>
</comment>
<evidence type="ECO:0000256" key="4">
    <source>
        <dbReference type="ARBA" id="ARBA00022840"/>
    </source>
</evidence>
<dbReference type="GO" id="GO:0034599">
    <property type="term" value="P:cellular response to oxidative stress"/>
    <property type="evidence" value="ECO:0007669"/>
    <property type="project" value="TreeGrafter"/>
</dbReference>
<evidence type="ECO:0000259" key="11">
    <source>
        <dbReference type="Pfam" id="PF02195"/>
    </source>
</evidence>